<keyword evidence="10" id="KW-1185">Reference proteome</keyword>
<gene>
    <name evidence="9" type="ORF">COEREDRAFT_81183</name>
</gene>
<evidence type="ECO:0000256" key="3">
    <source>
        <dbReference type="ARBA" id="ARBA00022946"/>
    </source>
</evidence>
<evidence type="ECO:0000256" key="8">
    <source>
        <dbReference type="ARBA" id="ARBA00042721"/>
    </source>
</evidence>
<evidence type="ECO:0000256" key="6">
    <source>
        <dbReference type="ARBA" id="ARBA00023274"/>
    </source>
</evidence>
<comment type="similarity">
    <text evidence="2">Belongs to the mitochondrion-specific ribosomal protein mL53 family.</text>
</comment>
<accession>A0A2G5BBW8</accession>
<dbReference type="Gene3D" id="3.40.30.10">
    <property type="entry name" value="Glutaredoxin"/>
    <property type="match status" value="1"/>
</dbReference>
<dbReference type="EMBL" id="KZ303499">
    <property type="protein sequence ID" value="PIA16514.1"/>
    <property type="molecule type" value="Genomic_DNA"/>
</dbReference>
<name>A0A2G5BBW8_COERN</name>
<evidence type="ECO:0000256" key="4">
    <source>
        <dbReference type="ARBA" id="ARBA00022980"/>
    </source>
</evidence>
<keyword evidence="5" id="KW-0496">Mitochondrion</keyword>
<dbReference type="InterPro" id="IPR019716">
    <property type="entry name" value="Ribosomal_mL53"/>
</dbReference>
<evidence type="ECO:0000256" key="5">
    <source>
        <dbReference type="ARBA" id="ARBA00023128"/>
    </source>
</evidence>
<reference evidence="9 10" key="1">
    <citation type="journal article" date="2015" name="Genome Biol. Evol.">
        <title>Phylogenomic analyses indicate that early fungi evolved digesting cell walls of algal ancestors of land plants.</title>
        <authorList>
            <person name="Chang Y."/>
            <person name="Wang S."/>
            <person name="Sekimoto S."/>
            <person name="Aerts A.L."/>
            <person name="Choi C."/>
            <person name="Clum A."/>
            <person name="LaButti K.M."/>
            <person name="Lindquist E.A."/>
            <person name="Yee Ngan C."/>
            <person name="Ohm R.A."/>
            <person name="Salamov A.A."/>
            <person name="Grigoriev I.V."/>
            <person name="Spatafora J.W."/>
            <person name="Berbee M.L."/>
        </authorList>
    </citation>
    <scope>NUCLEOTIDE SEQUENCE [LARGE SCALE GENOMIC DNA]</scope>
    <source>
        <strain evidence="9 10">NRRL 1564</strain>
    </source>
</reference>
<dbReference type="InterPro" id="IPR036249">
    <property type="entry name" value="Thioredoxin-like_sf"/>
</dbReference>
<dbReference type="PANTHER" id="PTHR33618:SF1">
    <property type="entry name" value="LARGE RIBOSOMAL SUBUNIT PROTEIN ML53"/>
    <property type="match status" value="1"/>
</dbReference>
<evidence type="ECO:0000256" key="2">
    <source>
        <dbReference type="ARBA" id="ARBA00005557"/>
    </source>
</evidence>
<dbReference type="Pfam" id="PF10780">
    <property type="entry name" value="MRP_L53"/>
    <property type="match status" value="1"/>
</dbReference>
<dbReference type="OrthoDB" id="4136894at2759"/>
<keyword evidence="3" id="KW-0809">Transit peptide</keyword>
<dbReference type="SUPFAM" id="SSF52833">
    <property type="entry name" value="Thioredoxin-like"/>
    <property type="match status" value="1"/>
</dbReference>
<evidence type="ECO:0000256" key="7">
    <source>
        <dbReference type="ARBA" id="ARBA00035180"/>
    </source>
</evidence>
<dbReference type="Proteomes" id="UP000242474">
    <property type="component" value="Unassembled WGS sequence"/>
</dbReference>
<dbReference type="PANTHER" id="PTHR33618">
    <property type="entry name" value="39S RIBOSOMAL PROTEIN L53, MITOCHONDRIAL"/>
    <property type="match status" value="1"/>
</dbReference>
<evidence type="ECO:0000313" key="9">
    <source>
        <dbReference type="EMBL" id="PIA16514.1"/>
    </source>
</evidence>
<proteinExistence type="inferred from homology"/>
<keyword evidence="6" id="KW-0687">Ribonucleoprotein</keyword>
<protein>
    <recommendedName>
        <fullName evidence="7">Large ribosomal subunit protein mL53</fullName>
    </recommendedName>
    <alternativeName>
        <fullName evidence="8">39S ribosomal protein L53, mitochondrial</fullName>
    </alternativeName>
</protein>
<keyword evidence="4" id="KW-0689">Ribosomal protein</keyword>
<evidence type="ECO:0000313" key="10">
    <source>
        <dbReference type="Proteomes" id="UP000242474"/>
    </source>
</evidence>
<evidence type="ECO:0000256" key="1">
    <source>
        <dbReference type="ARBA" id="ARBA00004173"/>
    </source>
</evidence>
<organism evidence="9 10">
    <name type="scientific">Coemansia reversa (strain ATCC 12441 / NRRL 1564)</name>
    <dbReference type="NCBI Taxonomy" id="763665"/>
    <lineage>
        <taxon>Eukaryota</taxon>
        <taxon>Fungi</taxon>
        <taxon>Fungi incertae sedis</taxon>
        <taxon>Zoopagomycota</taxon>
        <taxon>Kickxellomycotina</taxon>
        <taxon>Kickxellomycetes</taxon>
        <taxon>Kickxellales</taxon>
        <taxon>Kickxellaceae</taxon>
        <taxon>Coemansia</taxon>
    </lineage>
</organism>
<dbReference type="AlphaFoldDB" id="A0A2G5BBW8"/>
<dbReference type="GO" id="GO:0005762">
    <property type="term" value="C:mitochondrial large ribosomal subunit"/>
    <property type="evidence" value="ECO:0007669"/>
    <property type="project" value="TreeGrafter"/>
</dbReference>
<sequence>MLKQVVSVRAAFCPFSKHSTSTKVFLSRVYSKENSKANPQCKIDVVVTHHTMDPAIIDVEFKDGNKYHIDAKEMKGDDIVTQVEKYSNKLTQQEDLKGQ</sequence>
<comment type="subcellular location">
    <subcellularLocation>
        <location evidence="1">Mitochondrion</location>
    </subcellularLocation>
</comment>
<dbReference type="STRING" id="763665.A0A2G5BBW8"/>
<dbReference type="InterPro" id="IPR052473">
    <property type="entry name" value="mtLSU_mL53"/>
</dbReference>